<dbReference type="Gene3D" id="1.10.1740.10">
    <property type="match status" value="1"/>
</dbReference>
<keyword evidence="8" id="KW-1185">Reference proteome</keyword>
<accession>A0AB34DD72</accession>
<dbReference type="AlphaFoldDB" id="A0AB34DD72"/>
<proteinExistence type="inferred from homology"/>
<feature type="domain" description="RNA polymerase sigma-70 region 2" evidence="5">
    <location>
        <begin position="28"/>
        <end position="95"/>
    </location>
</feature>
<dbReference type="PANTHER" id="PTHR43133:SF62">
    <property type="entry name" value="RNA POLYMERASE SIGMA FACTOR SIGZ"/>
    <property type="match status" value="1"/>
</dbReference>
<evidence type="ECO:0000313" key="8">
    <source>
        <dbReference type="Proteomes" id="UP000435957"/>
    </source>
</evidence>
<dbReference type="GO" id="GO:0003677">
    <property type="term" value="F:DNA binding"/>
    <property type="evidence" value="ECO:0007669"/>
    <property type="project" value="InterPro"/>
</dbReference>
<dbReference type="InterPro" id="IPR013249">
    <property type="entry name" value="RNA_pol_sigma70_r4_t2"/>
</dbReference>
<evidence type="ECO:0000256" key="1">
    <source>
        <dbReference type="ARBA" id="ARBA00010641"/>
    </source>
</evidence>
<dbReference type="InterPro" id="IPR036388">
    <property type="entry name" value="WH-like_DNA-bd_sf"/>
</dbReference>
<evidence type="ECO:0000256" key="4">
    <source>
        <dbReference type="ARBA" id="ARBA00023163"/>
    </source>
</evidence>
<organism evidence="7 8">
    <name type="scientific">Brucella lupini</name>
    <dbReference type="NCBI Taxonomy" id="255457"/>
    <lineage>
        <taxon>Bacteria</taxon>
        <taxon>Pseudomonadati</taxon>
        <taxon>Pseudomonadota</taxon>
        <taxon>Alphaproteobacteria</taxon>
        <taxon>Hyphomicrobiales</taxon>
        <taxon>Brucellaceae</taxon>
        <taxon>Brucella/Ochrobactrum group</taxon>
        <taxon>Brucella</taxon>
    </lineage>
</organism>
<dbReference type="Pfam" id="PF08281">
    <property type="entry name" value="Sigma70_r4_2"/>
    <property type="match status" value="1"/>
</dbReference>
<dbReference type="EMBL" id="WBWF01000037">
    <property type="protein sequence ID" value="KAB2698718.1"/>
    <property type="molecule type" value="Genomic_DNA"/>
</dbReference>
<evidence type="ECO:0000313" key="7">
    <source>
        <dbReference type="EMBL" id="KAB2698718.1"/>
    </source>
</evidence>
<evidence type="ECO:0000256" key="2">
    <source>
        <dbReference type="ARBA" id="ARBA00023015"/>
    </source>
</evidence>
<sequence length="184" mass="20969">MISLKQTDETSVLISKVALGDKDAFASLYKDTSPKLFAICLRILKDRSEAEEALQDVYIKIWKRSSTFGIGESVASAWLATIARNHSIDVIRARKPVTEDLDEVHDLADDVNPSPEKEVLARDEGRRIDDCMRELDQVHAKAVRQAYVEGLSYLELAQELQVPLNTVRTWLRRSLLKLRECMQR</sequence>
<dbReference type="NCBIfam" id="TIGR02937">
    <property type="entry name" value="sigma70-ECF"/>
    <property type="match status" value="1"/>
</dbReference>
<keyword evidence="4" id="KW-0804">Transcription</keyword>
<dbReference type="SUPFAM" id="SSF88659">
    <property type="entry name" value="Sigma3 and sigma4 domains of RNA polymerase sigma factors"/>
    <property type="match status" value="1"/>
</dbReference>
<dbReference type="NCBIfam" id="NF009167">
    <property type="entry name" value="PRK12514.1"/>
    <property type="match status" value="1"/>
</dbReference>
<evidence type="ECO:0000259" key="5">
    <source>
        <dbReference type="Pfam" id="PF04542"/>
    </source>
</evidence>
<dbReference type="GO" id="GO:0006352">
    <property type="term" value="P:DNA-templated transcription initiation"/>
    <property type="evidence" value="ECO:0007669"/>
    <property type="project" value="InterPro"/>
</dbReference>
<dbReference type="Gene3D" id="1.10.10.10">
    <property type="entry name" value="Winged helix-like DNA-binding domain superfamily/Winged helix DNA-binding domain"/>
    <property type="match status" value="1"/>
</dbReference>
<dbReference type="SUPFAM" id="SSF88946">
    <property type="entry name" value="Sigma2 domain of RNA polymerase sigma factors"/>
    <property type="match status" value="1"/>
</dbReference>
<comment type="similarity">
    <text evidence="1">Belongs to the sigma-70 factor family. ECF subfamily.</text>
</comment>
<gene>
    <name evidence="7" type="ORF">F9L03_25940</name>
</gene>
<protein>
    <submittedName>
        <fullName evidence="7">Sigma-70 family RNA polymerase sigma factor</fullName>
    </submittedName>
</protein>
<dbReference type="InterPro" id="IPR014284">
    <property type="entry name" value="RNA_pol_sigma-70_dom"/>
</dbReference>
<dbReference type="Pfam" id="PF04542">
    <property type="entry name" value="Sigma70_r2"/>
    <property type="match status" value="1"/>
</dbReference>
<dbReference type="Proteomes" id="UP000435957">
    <property type="component" value="Unassembled WGS sequence"/>
</dbReference>
<dbReference type="InterPro" id="IPR013324">
    <property type="entry name" value="RNA_pol_sigma_r3/r4-like"/>
</dbReference>
<evidence type="ECO:0000256" key="3">
    <source>
        <dbReference type="ARBA" id="ARBA00023082"/>
    </source>
</evidence>
<dbReference type="InterPro" id="IPR039425">
    <property type="entry name" value="RNA_pol_sigma-70-like"/>
</dbReference>
<keyword evidence="3" id="KW-0731">Sigma factor</keyword>
<dbReference type="GO" id="GO:0016987">
    <property type="term" value="F:sigma factor activity"/>
    <property type="evidence" value="ECO:0007669"/>
    <property type="project" value="UniProtKB-KW"/>
</dbReference>
<dbReference type="PANTHER" id="PTHR43133">
    <property type="entry name" value="RNA POLYMERASE ECF-TYPE SIGMA FACTO"/>
    <property type="match status" value="1"/>
</dbReference>
<dbReference type="InterPro" id="IPR013325">
    <property type="entry name" value="RNA_pol_sigma_r2"/>
</dbReference>
<dbReference type="CDD" id="cd06171">
    <property type="entry name" value="Sigma70_r4"/>
    <property type="match status" value="1"/>
</dbReference>
<evidence type="ECO:0000259" key="6">
    <source>
        <dbReference type="Pfam" id="PF08281"/>
    </source>
</evidence>
<feature type="domain" description="RNA polymerase sigma factor 70 region 4 type 2" evidence="6">
    <location>
        <begin position="126"/>
        <end position="178"/>
    </location>
</feature>
<comment type="caution">
    <text evidence="7">The sequence shown here is derived from an EMBL/GenBank/DDBJ whole genome shotgun (WGS) entry which is preliminary data.</text>
</comment>
<name>A0AB34DD72_9HYPH</name>
<reference evidence="7 8" key="1">
    <citation type="submission" date="2019-09" db="EMBL/GenBank/DDBJ databases">
        <title>Taxonomic organization of the family Brucellaceae based on a phylogenomic approach.</title>
        <authorList>
            <person name="Leclercq S."/>
            <person name="Cloeckaert A."/>
            <person name="Zygmunt M.S."/>
        </authorList>
    </citation>
    <scope>NUCLEOTIDE SEQUENCE [LARGE SCALE GENOMIC DNA]</scope>
    <source>
        <strain evidence="7 8">LUP23</strain>
    </source>
</reference>
<keyword evidence="2" id="KW-0805">Transcription regulation</keyword>
<dbReference type="InterPro" id="IPR007627">
    <property type="entry name" value="RNA_pol_sigma70_r2"/>
</dbReference>